<proteinExistence type="predicted"/>
<dbReference type="STRING" id="388280.SAMN04488057_101236"/>
<dbReference type="OrthoDB" id="9842868at2"/>
<evidence type="ECO:0000313" key="2">
    <source>
        <dbReference type="Proteomes" id="UP000184513"/>
    </source>
</evidence>
<accession>A0A1M7I8E2</accession>
<reference evidence="1 2" key="1">
    <citation type="submission" date="2016-11" db="EMBL/GenBank/DDBJ databases">
        <authorList>
            <person name="Jaros S."/>
            <person name="Januszkiewicz K."/>
            <person name="Wedrychowicz H."/>
        </authorList>
    </citation>
    <scope>NUCLEOTIDE SEQUENCE [LARGE SCALE GENOMIC DNA]</scope>
    <source>
        <strain evidence="1 2">CGMCC 1.6102</strain>
    </source>
</reference>
<gene>
    <name evidence="1" type="ORF">SAMN04488057_101236</name>
</gene>
<keyword evidence="2" id="KW-1185">Reference proteome</keyword>
<evidence type="ECO:0000313" key="1">
    <source>
        <dbReference type="EMBL" id="SHM36918.1"/>
    </source>
</evidence>
<sequence>MKKVVVFKNRWMVLVGMVFLFHSCVDREEETPKIEIPVDTYWMYSSNCLRENFEMNFLNKQYLRITDKKGFDVLTSCSVELPEIDFSESFLLVTRIESMQYPDLRNQGLYFENDTKLVYEININLSDFQGIGVIYCFGVIPNDFSQNEINVQIYEN</sequence>
<dbReference type="EMBL" id="FRCY01000001">
    <property type="protein sequence ID" value="SHM36918.1"/>
    <property type="molecule type" value="Genomic_DNA"/>
</dbReference>
<dbReference type="AlphaFoldDB" id="A0A1M7I8E2"/>
<name>A0A1M7I8E2_9BACT</name>
<evidence type="ECO:0008006" key="3">
    <source>
        <dbReference type="Google" id="ProtNLM"/>
    </source>
</evidence>
<dbReference type="Proteomes" id="UP000184513">
    <property type="component" value="Unassembled WGS sequence"/>
</dbReference>
<organism evidence="1 2">
    <name type="scientific">Cyclobacterium lianum</name>
    <dbReference type="NCBI Taxonomy" id="388280"/>
    <lineage>
        <taxon>Bacteria</taxon>
        <taxon>Pseudomonadati</taxon>
        <taxon>Bacteroidota</taxon>
        <taxon>Cytophagia</taxon>
        <taxon>Cytophagales</taxon>
        <taxon>Cyclobacteriaceae</taxon>
        <taxon>Cyclobacterium</taxon>
    </lineage>
</organism>
<protein>
    <recommendedName>
        <fullName evidence="3">Lipoprotein</fullName>
    </recommendedName>
</protein>
<dbReference type="RefSeq" id="WP_073090439.1">
    <property type="nucleotide sequence ID" value="NZ_FRCY01000001.1"/>
</dbReference>